<proteinExistence type="predicted"/>
<dbReference type="InterPro" id="IPR003961">
    <property type="entry name" value="FN3_dom"/>
</dbReference>
<name>A0A9P8I2E6_9PEZI</name>
<protein>
    <recommendedName>
        <fullName evidence="3">Fibronectin type-III domain-containing protein</fullName>
    </recommendedName>
</protein>
<feature type="non-terminal residue" evidence="1">
    <location>
        <position position="292"/>
    </location>
</feature>
<reference evidence="1" key="1">
    <citation type="submission" date="2021-03" db="EMBL/GenBank/DDBJ databases">
        <title>Comparative genomics and phylogenomic investigation of the class Geoglossomycetes provide insights into ecological specialization and systematics.</title>
        <authorList>
            <person name="Melie T."/>
            <person name="Pirro S."/>
            <person name="Miller A.N."/>
            <person name="Quandt A."/>
        </authorList>
    </citation>
    <scope>NUCLEOTIDE SEQUENCE</scope>
    <source>
        <strain evidence="1">CAQ_001_2017</strain>
    </source>
</reference>
<gene>
    <name evidence="1" type="ORF">GP486_008671</name>
</gene>
<dbReference type="Proteomes" id="UP000750711">
    <property type="component" value="Unassembled WGS sequence"/>
</dbReference>
<dbReference type="CDD" id="cd00063">
    <property type="entry name" value="FN3"/>
    <property type="match status" value="1"/>
</dbReference>
<dbReference type="InterPro" id="IPR013783">
    <property type="entry name" value="Ig-like_fold"/>
</dbReference>
<sequence length="292" mass="30976">MSVATVSWQPSADKRVANYEAQYLDPITEAWTVIGITVDPSIDTTGLQSGEYQFRVRSIDFAGRTSEWLVSSLTNVNAADDEPDNVTGFNINILGDFATLSWNPVSSLNLDHYIIRYSPVLTGATWNTASLLQDGILSTNIQLTALTGSFLIKAVSTTGVESSVEAIISSNVAGLTSFNEVLQYSGAPSWIGTMVNVSASGGELTLVSGDHVSDWTQVSAVLNVAHGLSGYVSSGTFTPAIIDLSEVYTSRVTASVNAFGLNAATFMINWTTLSLVTTLVGNDPGGWSVLLE</sequence>
<evidence type="ECO:0000313" key="2">
    <source>
        <dbReference type="Proteomes" id="UP000750711"/>
    </source>
</evidence>
<evidence type="ECO:0008006" key="3">
    <source>
        <dbReference type="Google" id="ProtNLM"/>
    </source>
</evidence>
<evidence type="ECO:0000313" key="1">
    <source>
        <dbReference type="EMBL" id="KAH0542070.1"/>
    </source>
</evidence>
<keyword evidence="2" id="KW-1185">Reference proteome</keyword>
<accession>A0A9P8I2E6</accession>
<dbReference type="Gene3D" id="2.60.40.10">
    <property type="entry name" value="Immunoglobulins"/>
    <property type="match status" value="1"/>
</dbReference>
<comment type="caution">
    <text evidence="1">The sequence shown here is derived from an EMBL/GenBank/DDBJ whole genome shotgun (WGS) entry which is preliminary data.</text>
</comment>
<dbReference type="SUPFAM" id="SSF49265">
    <property type="entry name" value="Fibronectin type III"/>
    <property type="match status" value="1"/>
</dbReference>
<organism evidence="1 2">
    <name type="scientific">Trichoglossum hirsutum</name>
    <dbReference type="NCBI Taxonomy" id="265104"/>
    <lineage>
        <taxon>Eukaryota</taxon>
        <taxon>Fungi</taxon>
        <taxon>Dikarya</taxon>
        <taxon>Ascomycota</taxon>
        <taxon>Pezizomycotina</taxon>
        <taxon>Geoglossomycetes</taxon>
        <taxon>Geoglossales</taxon>
        <taxon>Geoglossaceae</taxon>
        <taxon>Trichoglossum</taxon>
    </lineage>
</organism>
<dbReference type="EMBL" id="JAGHQM010003705">
    <property type="protein sequence ID" value="KAH0542070.1"/>
    <property type="molecule type" value="Genomic_DNA"/>
</dbReference>
<dbReference type="AlphaFoldDB" id="A0A9P8I2E6"/>
<dbReference type="InterPro" id="IPR036116">
    <property type="entry name" value="FN3_sf"/>
</dbReference>